<dbReference type="Pfam" id="PF21084">
    <property type="entry name" value="WHD_DUF4423_like"/>
    <property type="match status" value="1"/>
</dbReference>
<dbReference type="Gene3D" id="3.40.50.720">
    <property type="entry name" value="NAD(P)-binding Rossmann-like Domain"/>
    <property type="match status" value="1"/>
</dbReference>
<keyword evidence="2" id="KW-0808">Transferase</keyword>
<dbReference type="Gene3D" id="3.30.160.660">
    <property type="match status" value="1"/>
</dbReference>
<dbReference type="PANTHER" id="PTHR37809">
    <property type="entry name" value="RIBOSOMAL PROTEIN S12 METHYLTHIOTRANSFERASE ACCESSORY FACTOR YCAO"/>
    <property type="match status" value="1"/>
</dbReference>
<dbReference type="Gene3D" id="3.90.930.60">
    <property type="match status" value="1"/>
</dbReference>
<dbReference type="STRING" id="589385.SAMN05421504_103383"/>
<dbReference type="InterPro" id="IPR035985">
    <property type="entry name" value="Ubiquitin-activating_enz"/>
</dbReference>
<evidence type="ECO:0000313" key="3">
    <source>
        <dbReference type="Proteomes" id="UP000199515"/>
    </source>
</evidence>
<dbReference type="NCBIfam" id="TIGR03604">
    <property type="entry name" value="TOMM_cyclo_SagD"/>
    <property type="match status" value="1"/>
</dbReference>
<dbReference type="PANTHER" id="PTHR37809:SF1">
    <property type="entry name" value="RIBOSOMAL PROTEIN S12 METHYLTHIOTRANSFERASE ACCESSORY FACTOR YCAO"/>
    <property type="match status" value="1"/>
</dbReference>
<dbReference type="RefSeq" id="WP_091289462.1">
    <property type="nucleotide sequence ID" value="NZ_FNON01000003.1"/>
</dbReference>
<dbReference type="SUPFAM" id="SSF69572">
    <property type="entry name" value="Activating enzymes of the ubiquitin-like proteins"/>
    <property type="match status" value="1"/>
</dbReference>
<dbReference type="GO" id="GO:0005840">
    <property type="term" value="C:ribosome"/>
    <property type="evidence" value="ECO:0007669"/>
    <property type="project" value="UniProtKB-KW"/>
</dbReference>
<dbReference type="PROSITE" id="PS51664">
    <property type="entry name" value="YCAO"/>
    <property type="match status" value="1"/>
</dbReference>
<dbReference type="Proteomes" id="UP000199515">
    <property type="component" value="Unassembled WGS sequence"/>
</dbReference>
<evidence type="ECO:0000313" key="2">
    <source>
        <dbReference type="EMBL" id="SDX65462.1"/>
    </source>
</evidence>
<dbReference type="EMBL" id="FNON01000003">
    <property type="protein sequence ID" value="SDX65462.1"/>
    <property type="molecule type" value="Genomic_DNA"/>
</dbReference>
<dbReference type="InterPro" id="IPR003776">
    <property type="entry name" value="YcaO-like_dom"/>
</dbReference>
<evidence type="ECO:0000259" key="1">
    <source>
        <dbReference type="PROSITE" id="PS51664"/>
    </source>
</evidence>
<dbReference type="NCBIfam" id="TIGR03882">
    <property type="entry name" value="cyclo_dehyd_2"/>
    <property type="match status" value="1"/>
</dbReference>
<keyword evidence="2" id="KW-0689">Ribosomal protein</keyword>
<dbReference type="InterPro" id="IPR022291">
    <property type="entry name" value="Bacteriocin_synth_cyclodeHase"/>
</dbReference>
<dbReference type="GO" id="GO:0016740">
    <property type="term" value="F:transferase activity"/>
    <property type="evidence" value="ECO:0007669"/>
    <property type="project" value="UniProtKB-KW"/>
</dbReference>
<dbReference type="Gene3D" id="3.30.1330.230">
    <property type="match status" value="2"/>
</dbReference>
<dbReference type="NCBIfam" id="TIGR00702">
    <property type="entry name" value="YcaO-type kinase domain"/>
    <property type="match status" value="1"/>
</dbReference>
<dbReference type="OrthoDB" id="2379922at2"/>
<name>A0A1H3DG54_9PSEU</name>
<dbReference type="Pfam" id="PF02624">
    <property type="entry name" value="YcaO"/>
    <property type="match status" value="1"/>
</dbReference>
<dbReference type="InterPro" id="IPR027624">
    <property type="entry name" value="TOMM_cyclo_SagD"/>
</dbReference>
<gene>
    <name evidence="2" type="ORF">SAMN05421504_103383</name>
</gene>
<keyword evidence="3" id="KW-1185">Reference proteome</keyword>
<feature type="domain" description="YcaO" evidence="1">
    <location>
        <begin position="376"/>
        <end position="746"/>
    </location>
</feature>
<reference evidence="2 3" key="1">
    <citation type="submission" date="2016-10" db="EMBL/GenBank/DDBJ databases">
        <authorList>
            <person name="de Groot N.N."/>
        </authorList>
    </citation>
    <scope>NUCLEOTIDE SEQUENCE [LARGE SCALE GENOMIC DNA]</scope>
    <source>
        <strain evidence="2 3">CPCC 202699</strain>
    </source>
</reference>
<organism evidence="2 3">
    <name type="scientific">Amycolatopsis xylanica</name>
    <dbReference type="NCBI Taxonomy" id="589385"/>
    <lineage>
        <taxon>Bacteria</taxon>
        <taxon>Bacillati</taxon>
        <taxon>Actinomycetota</taxon>
        <taxon>Actinomycetes</taxon>
        <taxon>Pseudonocardiales</taxon>
        <taxon>Pseudonocardiaceae</taxon>
        <taxon>Amycolatopsis</taxon>
    </lineage>
</organism>
<dbReference type="Gene3D" id="3.30.40.250">
    <property type="match status" value="1"/>
</dbReference>
<dbReference type="InterPro" id="IPR049274">
    <property type="entry name" value="LynD/TruD_wHTH-like"/>
</dbReference>
<dbReference type="AlphaFoldDB" id="A0A1H3DG54"/>
<protein>
    <submittedName>
        <fullName evidence="2">Ribosomal protein S12 methylthiotransferase accessory factor</fullName>
    </submittedName>
</protein>
<sequence>MGVPRIKRHLGVSVVPGEGAYLLCEHGSAVVTDPLAERLLPLLNGKHDLQSIVDTLRDEVAPEVVRRAVAQLARAGQVVEVDPDADERSAGYWESLGRHGDEANAELAAGVRVTTFGSVDAEEAIEALWAAGMRIVESEEDTSALDLVLTDDYLRAGLASFDRRQRATGRPWLLAKPVGVIAYVGPIFDPAGACYRCLEVRLRGQRRAEDYLEGKLTDVRIAPPTVDIAASRSLAFGMAATAAAHWLGGHRHDGTHAVLSIDTATLRTETHALSRRPQCSACGNAALVTKNMRKPVKLVPREKTFAEDGGHRAKSPEEMMRNWGHLVDPITGVVPKLTPLNTRLPFVRAYASGYNRALRVSTLRALRDGLRTQSCGKGVTDIQAKASALGEALERYSAVYTGDEPRFLASLNTLGEMGIHPNRSMLFSDRQFAEREQWNAKGIAFQTVAEQMSADAELEWSPVYSLTEERTKYVPTSLLFYSYPYRGPVYAIADSNGCAAGTSFEDAMLQGFYELVERDSVAIWWYNRLRCPGVDLDAMKEPWLDRMQAEYRGLNRELWALDITADLGVPAVVAVSRRTDKPAEDIIFGFGAHHDARIAVLRAVSELNQFLPAVAFSTEDGGGYTFPDPVQKHWWQTATVADHPYLTPDPHEPASRVVDLSMPTGGDLAEDVRLCRRLVEDKGMELLALDLTRPDIGLPVVKVLVPGMRHFWSRYAPGRLYDVPVALGRLRSPTAEADLNPIPMFV</sequence>
<keyword evidence="2" id="KW-0687">Ribonucleoprotein</keyword>
<accession>A0A1H3DG54</accession>
<dbReference type="GO" id="GO:0008641">
    <property type="term" value="F:ubiquitin-like modifier activating enzyme activity"/>
    <property type="evidence" value="ECO:0007669"/>
    <property type="project" value="InterPro"/>
</dbReference>
<proteinExistence type="predicted"/>